<evidence type="ECO:0000256" key="1">
    <source>
        <dbReference type="SAM" id="Phobius"/>
    </source>
</evidence>
<reference evidence="2 3" key="1">
    <citation type="journal article" date="2019" name="Int. J. Syst. Evol. Microbiol.">
        <title>The Global Catalogue of Microorganisms (GCM) 10K type strain sequencing project: providing services to taxonomists for standard genome sequencing and annotation.</title>
        <authorList>
            <consortium name="The Broad Institute Genomics Platform"/>
            <consortium name="The Broad Institute Genome Sequencing Center for Infectious Disease"/>
            <person name="Wu L."/>
            <person name="Ma J."/>
        </authorList>
    </citation>
    <scope>NUCLEOTIDE SEQUENCE [LARGE SCALE GENOMIC DNA]</scope>
    <source>
        <strain evidence="2 3">JCM 3272</strain>
    </source>
</reference>
<feature type="transmembrane region" description="Helical" evidence="1">
    <location>
        <begin position="165"/>
        <end position="186"/>
    </location>
</feature>
<comment type="caution">
    <text evidence="2">The sequence shown here is derived from an EMBL/GenBank/DDBJ whole genome shotgun (WGS) entry which is preliminary data.</text>
</comment>
<evidence type="ECO:0000313" key="2">
    <source>
        <dbReference type="EMBL" id="GAA2338763.1"/>
    </source>
</evidence>
<name>A0ABN3FVT5_9ACTN</name>
<protein>
    <submittedName>
        <fullName evidence="2">Uncharacterized protein</fullName>
    </submittedName>
</protein>
<sequence>MLAPVAVLLLGHADLGQTWFEVWGWVIGLAGVSTLLFGTVMYMEDDASDSPGPWAAIGTVLAAGLLVMLATGPASVEASTWTWVPATVQETRCPRGDDGGRCDPPYHLTAVATEQDLGWLGCSGTDETAPAYRPGDTVRVHVSPSGARMKIEPCAATSRWKYAAWFWSLTGLFGVALAWVAGTTVARRRGIRGRLGEWLVR</sequence>
<proteinExistence type="predicted"/>
<gene>
    <name evidence="2" type="ORF">GCM10010170_020610</name>
</gene>
<feature type="transmembrane region" description="Helical" evidence="1">
    <location>
        <begin position="23"/>
        <end position="42"/>
    </location>
</feature>
<evidence type="ECO:0000313" key="3">
    <source>
        <dbReference type="Proteomes" id="UP001501444"/>
    </source>
</evidence>
<dbReference type="EMBL" id="BAAARV010000018">
    <property type="protein sequence ID" value="GAA2338763.1"/>
    <property type="molecule type" value="Genomic_DNA"/>
</dbReference>
<organism evidence="2 3">
    <name type="scientific">Dactylosporangium salmoneum</name>
    <dbReference type="NCBI Taxonomy" id="53361"/>
    <lineage>
        <taxon>Bacteria</taxon>
        <taxon>Bacillati</taxon>
        <taxon>Actinomycetota</taxon>
        <taxon>Actinomycetes</taxon>
        <taxon>Micromonosporales</taxon>
        <taxon>Micromonosporaceae</taxon>
        <taxon>Dactylosporangium</taxon>
    </lineage>
</organism>
<keyword evidence="1" id="KW-0812">Transmembrane</keyword>
<feature type="transmembrane region" description="Helical" evidence="1">
    <location>
        <begin position="54"/>
        <end position="76"/>
    </location>
</feature>
<keyword evidence="3" id="KW-1185">Reference proteome</keyword>
<keyword evidence="1" id="KW-0472">Membrane</keyword>
<accession>A0ABN3FVT5</accession>
<keyword evidence="1" id="KW-1133">Transmembrane helix</keyword>
<dbReference type="Proteomes" id="UP001501444">
    <property type="component" value="Unassembled WGS sequence"/>
</dbReference>